<gene>
    <name evidence="1" type="ORF">H4W29_003216</name>
</gene>
<reference evidence="1 2" key="1">
    <citation type="submission" date="2020-10" db="EMBL/GenBank/DDBJ databases">
        <title>Sequencing the genomes of 1000 actinobacteria strains.</title>
        <authorList>
            <person name="Klenk H.-P."/>
        </authorList>
    </citation>
    <scope>NUCLEOTIDE SEQUENCE [LARGE SCALE GENOMIC DNA]</scope>
    <source>
        <strain evidence="1 2">DSM 7307</strain>
    </source>
</reference>
<proteinExistence type="predicted"/>
<evidence type="ECO:0000313" key="2">
    <source>
        <dbReference type="Proteomes" id="UP000620262"/>
    </source>
</evidence>
<dbReference type="RefSeq" id="WP_192729796.1">
    <property type="nucleotide sequence ID" value="NZ_BAAAVL010000005.1"/>
</dbReference>
<name>A0ABR9ISC0_RHIVS</name>
<organism evidence="1 2">
    <name type="scientific">Rhizobium viscosum</name>
    <name type="common">Arthrobacter viscosus</name>
    <dbReference type="NCBI Taxonomy" id="1673"/>
    <lineage>
        <taxon>Bacteria</taxon>
        <taxon>Pseudomonadati</taxon>
        <taxon>Pseudomonadota</taxon>
        <taxon>Alphaproteobacteria</taxon>
        <taxon>Hyphomicrobiales</taxon>
        <taxon>Rhizobiaceae</taxon>
        <taxon>Rhizobium/Agrobacterium group</taxon>
        <taxon>Rhizobium</taxon>
    </lineage>
</organism>
<protein>
    <submittedName>
        <fullName evidence="1">Uncharacterized protein</fullName>
    </submittedName>
</protein>
<comment type="caution">
    <text evidence="1">The sequence shown here is derived from an EMBL/GenBank/DDBJ whole genome shotgun (WGS) entry which is preliminary data.</text>
</comment>
<accession>A0ABR9ISC0</accession>
<dbReference type="EMBL" id="JADBEC010000001">
    <property type="protein sequence ID" value="MBE1506035.1"/>
    <property type="molecule type" value="Genomic_DNA"/>
</dbReference>
<dbReference type="Proteomes" id="UP000620262">
    <property type="component" value="Unassembled WGS sequence"/>
</dbReference>
<sequence>MSCKKEARTIMANSAPVLLALVALFAVFPASGYPQDAGSTISFGILFADRDPIVGSATCYNGKTCELVKDIGPIHSLSITHFSKSPDRGSRLKIECASDCSFGNQQFSTEIGRERQFYFFNGSDTFTAKLLAIRIRDPVGRILLNY</sequence>
<evidence type="ECO:0000313" key="1">
    <source>
        <dbReference type="EMBL" id="MBE1506035.1"/>
    </source>
</evidence>
<keyword evidence="2" id="KW-1185">Reference proteome</keyword>